<accession>A0A087E4F5</accession>
<evidence type="ECO:0000313" key="1">
    <source>
        <dbReference type="EMBL" id="KFJ02656.1"/>
    </source>
</evidence>
<sequence length="71" mass="7879">MGYQHKLTLEPKSSDHGNCILLEIRESNATGPHALDITRYRLTIDTAEALAGMLDDALDEAADRRARRATK</sequence>
<evidence type="ECO:0000313" key="2">
    <source>
        <dbReference type="Proteomes" id="UP000029003"/>
    </source>
</evidence>
<comment type="caution">
    <text evidence="1">The sequence shown here is derived from an EMBL/GenBank/DDBJ whole genome shotgun (WGS) entry which is preliminary data.</text>
</comment>
<reference evidence="1 2" key="1">
    <citation type="submission" date="2014-03" db="EMBL/GenBank/DDBJ databases">
        <title>Genomics of Bifidobacteria.</title>
        <authorList>
            <person name="Ventura M."/>
            <person name="Milani C."/>
            <person name="Lugli G.A."/>
        </authorList>
    </citation>
    <scope>NUCLEOTIDE SEQUENCE [LARGE SCALE GENOMIC DNA]</scope>
    <source>
        <strain evidence="1 2">LMG 21395</strain>
    </source>
</reference>
<dbReference type="EMBL" id="JGZT01000006">
    <property type="protein sequence ID" value="KFJ02656.1"/>
    <property type="molecule type" value="Genomic_DNA"/>
</dbReference>
<organism evidence="1 2">
    <name type="scientific">Bifidobacterium thermacidophilum subsp. thermacidophilum</name>
    <dbReference type="NCBI Taxonomy" id="79262"/>
    <lineage>
        <taxon>Bacteria</taxon>
        <taxon>Bacillati</taxon>
        <taxon>Actinomycetota</taxon>
        <taxon>Actinomycetes</taxon>
        <taxon>Bifidobacteriales</taxon>
        <taxon>Bifidobacteriaceae</taxon>
        <taxon>Bifidobacterium</taxon>
    </lineage>
</organism>
<dbReference type="RefSeq" id="WP_029576400.1">
    <property type="nucleotide sequence ID" value="NZ_JGZT01000006.1"/>
</dbReference>
<protein>
    <submittedName>
        <fullName evidence="1">Uncharacterized protein</fullName>
    </submittedName>
</protein>
<gene>
    <name evidence="1" type="ORF">THER5_1119</name>
</gene>
<dbReference type="AlphaFoldDB" id="A0A087E4F5"/>
<dbReference type="Proteomes" id="UP000029003">
    <property type="component" value="Unassembled WGS sequence"/>
</dbReference>
<proteinExistence type="predicted"/>
<name>A0A087E4F5_9BIFI</name>